<protein>
    <submittedName>
        <fullName evidence="2">Uncharacterized protein</fullName>
    </submittedName>
</protein>
<reference evidence="2 3" key="1">
    <citation type="submission" date="2024-09" db="EMBL/GenBank/DDBJ databases">
        <title>Rethinking Asexuality: The Enigmatic Case of Functional Sexual Genes in Lepraria (Stereocaulaceae).</title>
        <authorList>
            <person name="Doellman M."/>
            <person name="Sun Y."/>
            <person name="Barcenas-Pena A."/>
            <person name="Lumbsch H.T."/>
            <person name="Grewe F."/>
        </authorList>
    </citation>
    <scope>NUCLEOTIDE SEQUENCE [LARGE SCALE GENOMIC DNA]</scope>
    <source>
        <strain evidence="2 3">Grewe 0041</strain>
    </source>
</reference>
<evidence type="ECO:0000313" key="3">
    <source>
        <dbReference type="Proteomes" id="UP001590951"/>
    </source>
</evidence>
<feature type="chain" id="PRO_5046854632" evidence="1">
    <location>
        <begin position="22"/>
        <end position="293"/>
    </location>
</feature>
<name>A0ABR4BPS4_9LECA</name>
<proteinExistence type="predicted"/>
<dbReference type="EMBL" id="JBHFEH010000003">
    <property type="protein sequence ID" value="KAL2058013.1"/>
    <property type="molecule type" value="Genomic_DNA"/>
</dbReference>
<sequence length="293" mass="31070">MLSPAPFLALALTAVLPFVLSNGVPIHVSPGLNVSTNPNITARLPPCTNLTYANSPTIPCYTQLQVTSYLKNFNSTIAEVCSPIQLWSQCLLLSVYSVPGVNCTMTSNTTSTCTPFDCATLNSTACPQPAPNNFTNITTDQAQGWYGVWNVYSAHHFLTAWATALNTTSSEKAILGVINPRVANTATTVLTSLVSKYGFNPNADAAMVKLAQVKAVKPEPQFGNRHSKGQSSNPTGAQWRGILYAKMQSISDLAAGNFTDFIEMVGDGDFSVRGLAGVDALIDSLKNGTKVGG</sequence>
<feature type="signal peptide" evidence="1">
    <location>
        <begin position="1"/>
        <end position="21"/>
    </location>
</feature>
<evidence type="ECO:0000256" key="1">
    <source>
        <dbReference type="SAM" id="SignalP"/>
    </source>
</evidence>
<dbReference type="Proteomes" id="UP001590951">
    <property type="component" value="Unassembled WGS sequence"/>
</dbReference>
<keyword evidence="1" id="KW-0732">Signal</keyword>
<organism evidence="2 3">
    <name type="scientific">Lepraria finkii</name>
    <dbReference type="NCBI Taxonomy" id="1340010"/>
    <lineage>
        <taxon>Eukaryota</taxon>
        <taxon>Fungi</taxon>
        <taxon>Dikarya</taxon>
        <taxon>Ascomycota</taxon>
        <taxon>Pezizomycotina</taxon>
        <taxon>Lecanoromycetes</taxon>
        <taxon>OSLEUM clade</taxon>
        <taxon>Lecanoromycetidae</taxon>
        <taxon>Lecanorales</taxon>
        <taxon>Lecanorineae</taxon>
        <taxon>Stereocaulaceae</taxon>
        <taxon>Lepraria</taxon>
    </lineage>
</organism>
<comment type="caution">
    <text evidence="2">The sequence shown here is derived from an EMBL/GenBank/DDBJ whole genome shotgun (WGS) entry which is preliminary data.</text>
</comment>
<accession>A0ABR4BPS4</accession>
<gene>
    <name evidence="2" type="ORF">ABVK25_001631</name>
</gene>
<evidence type="ECO:0000313" key="2">
    <source>
        <dbReference type="EMBL" id="KAL2058013.1"/>
    </source>
</evidence>
<keyword evidence="3" id="KW-1185">Reference proteome</keyword>